<keyword evidence="7 9" id="KW-0906">Nuclear pore complex</keyword>
<dbReference type="GO" id="GO:0031080">
    <property type="term" value="C:nuclear pore outer ring"/>
    <property type="evidence" value="ECO:0007669"/>
    <property type="project" value="TreeGrafter"/>
</dbReference>
<evidence type="ECO:0000256" key="1">
    <source>
        <dbReference type="ARBA" id="ARBA00004567"/>
    </source>
</evidence>
<evidence type="ECO:0000256" key="8">
    <source>
        <dbReference type="ARBA" id="ARBA00023242"/>
    </source>
</evidence>
<sequence>MGWPAGDVDMEAAPGPPATAMPSLHMRNLVNETFPIFEALARQSRATHPAELRPHILAASKQYRGTMRKCANEMDMKQLESEADLVHIVKASLALLHLIEILYLDPAHDTVLAYAFAEWLQEHYGAMEIEDLDMTFFQLQTQLGATPDDLPRNYWPTIVQLVLAGHGRKAWELLSLYSHAKYSLSQLEPVRQVLLHMPSQARDSAWPAWHGACVALTDSALAKDVHFKMLFQLLVAGADVAPVDAQPWYLHALARCVLADPKVHLSRTAQCQRVVHHIKASLDPLGPFESIVVSLLELDLAAALDAVQRMCAAAFPYFPAHTMDLLAHAGLVARSESFVLAYVDALRGAADPNTTLLIGYLETCPAQGGAVLLALLDAQRQAPGLTDFAAEKLLLHAQTYGLRQFVAQVARDRGAFWAAKGRVGSAMTWLLRAQDAAAIDALCAASWRDATRLHLVADVLVAAEQGDATAVTAFTVAYHELLLVFSDCAELARTAHPALAQVQQEAAKRLGRLCRDCDVPTTMWPTTLALVDQLLPLHPPVFTSGDLYAILQAIQNQKLRFVRLEGGKSATEGAVVAASLGVQKQIALCLAKALVLDV</sequence>
<dbReference type="PANTHER" id="PTHR13373">
    <property type="entry name" value="FROUNT PROTEIN-RELATED"/>
    <property type="match status" value="1"/>
</dbReference>
<evidence type="ECO:0000256" key="9">
    <source>
        <dbReference type="RuleBase" id="RU365073"/>
    </source>
</evidence>
<keyword evidence="5 9" id="KW-0653">Protein transport</keyword>
<organism evidence="10 11">
    <name type="scientific">Achlya hypogyna</name>
    <name type="common">Oomycete</name>
    <name type="synonym">Protoachlya hypogyna</name>
    <dbReference type="NCBI Taxonomy" id="1202772"/>
    <lineage>
        <taxon>Eukaryota</taxon>
        <taxon>Sar</taxon>
        <taxon>Stramenopiles</taxon>
        <taxon>Oomycota</taxon>
        <taxon>Saprolegniomycetes</taxon>
        <taxon>Saprolegniales</taxon>
        <taxon>Achlyaceae</taxon>
        <taxon>Achlya</taxon>
    </lineage>
</organism>
<keyword evidence="4 9" id="KW-0509">mRNA transport</keyword>
<evidence type="ECO:0000256" key="3">
    <source>
        <dbReference type="ARBA" id="ARBA00022448"/>
    </source>
</evidence>
<reference evidence="10 11" key="1">
    <citation type="journal article" date="2014" name="Genome Biol. Evol.">
        <title>The secreted proteins of Achlya hypogyna and Thraustotheca clavata identify the ancestral oomycete secretome and reveal gene acquisitions by horizontal gene transfer.</title>
        <authorList>
            <person name="Misner I."/>
            <person name="Blouin N."/>
            <person name="Leonard G."/>
            <person name="Richards T.A."/>
            <person name="Lane C.E."/>
        </authorList>
    </citation>
    <scope>NUCLEOTIDE SEQUENCE [LARGE SCALE GENOMIC DNA]</scope>
    <source>
        <strain evidence="10 11">ATCC 48635</strain>
    </source>
</reference>
<evidence type="ECO:0000313" key="10">
    <source>
        <dbReference type="EMBL" id="OQS00785.1"/>
    </source>
</evidence>
<comment type="subcellular location">
    <subcellularLocation>
        <location evidence="1 9">Nucleus</location>
        <location evidence="1 9">Nuclear pore complex</location>
    </subcellularLocation>
</comment>
<dbReference type="PANTHER" id="PTHR13373:SF21">
    <property type="entry name" value="NUCLEAR PORE COMPLEX PROTEIN NUP85"/>
    <property type="match status" value="1"/>
</dbReference>
<dbReference type="Proteomes" id="UP000243579">
    <property type="component" value="Unassembled WGS sequence"/>
</dbReference>
<evidence type="ECO:0000256" key="4">
    <source>
        <dbReference type="ARBA" id="ARBA00022816"/>
    </source>
</evidence>
<dbReference type="Pfam" id="PF07575">
    <property type="entry name" value="Nucleopor_Nup85"/>
    <property type="match status" value="1"/>
</dbReference>
<dbReference type="EMBL" id="JNBR01000024">
    <property type="protein sequence ID" value="OQS00785.1"/>
    <property type="molecule type" value="Genomic_DNA"/>
</dbReference>
<comment type="subunit">
    <text evidence="9">Component of the nuclear pore complex (NPC).</text>
</comment>
<evidence type="ECO:0000256" key="7">
    <source>
        <dbReference type="ARBA" id="ARBA00023132"/>
    </source>
</evidence>
<dbReference type="GO" id="GO:0006406">
    <property type="term" value="P:mRNA export from nucleus"/>
    <property type="evidence" value="ECO:0007669"/>
    <property type="project" value="TreeGrafter"/>
</dbReference>
<comment type="caution">
    <text evidence="10">The sequence shown here is derived from an EMBL/GenBank/DDBJ whole genome shotgun (WGS) entry which is preliminary data.</text>
</comment>
<comment type="similarity">
    <text evidence="2 9">Belongs to the nucleoporin Nup85 family.</text>
</comment>
<keyword evidence="11" id="KW-1185">Reference proteome</keyword>
<evidence type="ECO:0000313" key="11">
    <source>
        <dbReference type="Proteomes" id="UP000243579"/>
    </source>
</evidence>
<keyword evidence="6 9" id="KW-0811">Translocation</keyword>
<evidence type="ECO:0000256" key="5">
    <source>
        <dbReference type="ARBA" id="ARBA00022927"/>
    </source>
</evidence>
<dbReference type="AlphaFoldDB" id="A0A1V9ZRZ7"/>
<comment type="function">
    <text evidence="9">Functions as a component of the nuclear pore complex (NPC).</text>
</comment>
<gene>
    <name evidence="10" type="ORF">ACHHYP_02687</name>
</gene>
<dbReference type="GO" id="GO:0017056">
    <property type="term" value="F:structural constituent of nuclear pore"/>
    <property type="evidence" value="ECO:0007669"/>
    <property type="project" value="TreeGrafter"/>
</dbReference>
<dbReference type="GO" id="GO:0006606">
    <property type="term" value="P:protein import into nucleus"/>
    <property type="evidence" value="ECO:0007669"/>
    <property type="project" value="TreeGrafter"/>
</dbReference>
<keyword evidence="8 9" id="KW-0539">Nucleus</keyword>
<accession>A0A1V9ZRZ7</accession>
<name>A0A1V9ZRZ7_ACHHY</name>
<dbReference type="InterPro" id="IPR011502">
    <property type="entry name" value="Nucleoporin_Nup85"/>
</dbReference>
<evidence type="ECO:0000256" key="6">
    <source>
        <dbReference type="ARBA" id="ARBA00023010"/>
    </source>
</evidence>
<proteinExistence type="inferred from homology"/>
<dbReference type="OrthoDB" id="17644at2759"/>
<dbReference type="STRING" id="1202772.A0A1V9ZRZ7"/>
<protein>
    <recommendedName>
        <fullName evidence="9">Nuclear pore complex protein Nup85</fullName>
    </recommendedName>
</protein>
<evidence type="ECO:0000256" key="2">
    <source>
        <dbReference type="ARBA" id="ARBA00005573"/>
    </source>
</evidence>
<keyword evidence="9" id="KW-0472">Membrane</keyword>
<dbReference type="GO" id="GO:0045893">
    <property type="term" value="P:positive regulation of DNA-templated transcription"/>
    <property type="evidence" value="ECO:0007669"/>
    <property type="project" value="TreeGrafter"/>
</dbReference>
<dbReference type="GO" id="GO:0031965">
    <property type="term" value="C:nuclear membrane"/>
    <property type="evidence" value="ECO:0007669"/>
    <property type="project" value="UniProtKB-UniRule"/>
</dbReference>
<keyword evidence="3 9" id="KW-0813">Transport</keyword>